<keyword evidence="3" id="KW-1185">Reference proteome</keyword>
<gene>
    <name evidence="2" type="ORF">KSP40_PGU019990</name>
</gene>
<feature type="domain" description="PORR" evidence="1">
    <location>
        <begin position="67"/>
        <end position="393"/>
    </location>
</feature>
<dbReference type="InterPro" id="IPR021099">
    <property type="entry name" value="PORR_domain"/>
</dbReference>
<reference evidence="2 3" key="1">
    <citation type="journal article" date="2022" name="Nat. Plants">
        <title>Genomes of leafy and leafless Platanthera orchids illuminate the evolution of mycoheterotrophy.</title>
        <authorList>
            <person name="Li M.H."/>
            <person name="Liu K.W."/>
            <person name="Li Z."/>
            <person name="Lu H.C."/>
            <person name="Ye Q.L."/>
            <person name="Zhang D."/>
            <person name="Wang J.Y."/>
            <person name="Li Y.F."/>
            <person name="Zhong Z.M."/>
            <person name="Liu X."/>
            <person name="Yu X."/>
            <person name="Liu D.K."/>
            <person name="Tu X.D."/>
            <person name="Liu B."/>
            <person name="Hao Y."/>
            <person name="Liao X.Y."/>
            <person name="Jiang Y.T."/>
            <person name="Sun W.H."/>
            <person name="Chen J."/>
            <person name="Chen Y.Q."/>
            <person name="Ai Y."/>
            <person name="Zhai J.W."/>
            <person name="Wu S.S."/>
            <person name="Zhou Z."/>
            <person name="Hsiao Y.Y."/>
            <person name="Wu W.L."/>
            <person name="Chen Y.Y."/>
            <person name="Lin Y.F."/>
            <person name="Hsu J.L."/>
            <person name="Li C.Y."/>
            <person name="Wang Z.W."/>
            <person name="Zhao X."/>
            <person name="Zhong W.Y."/>
            <person name="Ma X.K."/>
            <person name="Ma L."/>
            <person name="Huang J."/>
            <person name="Chen G.Z."/>
            <person name="Huang M.Z."/>
            <person name="Huang L."/>
            <person name="Peng D.H."/>
            <person name="Luo Y.B."/>
            <person name="Zou S.Q."/>
            <person name="Chen S.P."/>
            <person name="Lan S."/>
            <person name="Tsai W.C."/>
            <person name="Van de Peer Y."/>
            <person name="Liu Z.J."/>
        </authorList>
    </citation>
    <scope>NUCLEOTIDE SEQUENCE [LARGE SCALE GENOMIC DNA]</scope>
    <source>
        <strain evidence="2">Lor288</strain>
    </source>
</reference>
<proteinExistence type="predicted"/>
<evidence type="ECO:0000259" key="1">
    <source>
        <dbReference type="Pfam" id="PF11955"/>
    </source>
</evidence>
<dbReference type="Proteomes" id="UP001412067">
    <property type="component" value="Unassembled WGS sequence"/>
</dbReference>
<evidence type="ECO:0000313" key="2">
    <source>
        <dbReference type="EMBL" id="KAK8971366.1"/>
    </source>
</evidence>
<dbReference type="EMBL" id="JBBWWR010000001">
    <property type="protein sequence ID" value="KAK8971366.1"/>
    <property type="molecule type" value="Genomic_DNA"/>
</dbReference>
<accession>A0ABR2N5E1</accession>
<sequence>MVIRRFLSVANTRNGVTRSPLLSFMDELIHSSLTTKDVCSSLGRYCDSLQKRWMSKSKRVQDRSKNKRIHDLEIATEKWKVVSKILFIMDILRKEPEEIIPLRSLEQYRQQISLSKPHKVSDFVRKSPKLFDLYKDKRGVAWCGFTEQAENLIEEEGRLIEENNEKAVEHVTRLLMMSVKKRLPLDKIAHFRRDFGLKCDFRKKWIHMFPEHFRVVTIDDSEYLELNCWNPSWAITELERKTMPEKISEPSSPGILRLSFPMKFPPNFKKIFGDGGKVRYFQKRPYLSPYADARELTPGSEEFNKRAVAVMHEILSFTIEKRLVTDHLTHFRQEFMMPQKLMRLLLKHYGIFYVSERGKRFSVFLTEAYEGSQLISKCPLVLWKEKILSLTGYRGRKRGIKSFNEYSDLYKGDLFEGELNNHGTFSSLEEEENMGTLKEPALVEDSEMDVGDLYDAYKDI</sequence>
<dbReference type="PANTHER" id="PTHR31476">
    <property type="entry name" value="PROTEIN WHAT'S THIS FACTOR 1 HOMOLOG, CHLOROPLASTIC"/>
    <property type="match status" value="1"/>
</dbReference>
<name>A0ABR2N5E1_9ASPA</name>
<protein>
    <recommendedName>
        <fullName evidence="1">PORR domain-containing protein</fullName>
    </recommendedName>
</protein>
<organism evidence="2 3">
    <name type="scientific">Platanthera guangdongensis</name>
    <dbReference type="NCBI Taxonomy" id="2320717"/>
    <lineage>
        <taxon>Eukaryota</taxon>
        <taxon>Viridiplantae</taxon>
        <taxon>Streptophyta</taxon>
        <taxon>Embryophyta</taxon>
        <taxon>Tracheophyta</taxon>
        <taxon>Spermatophyta</taxon>
        <taxon>Magnoliopsida</taxon>
        <taxon>Liliopsida</taxon>
        <taxon>Asparagales</taxon>
        <taxon>Orchidaceae</taxon>
        <taxon>Orchidoideae</taxon>
        <taxon>Orchideae</taxon>
        <taxon>Orchidinae</taxon>
        <taxon>Platanthera</taxon>
    </lineage>
</organism>
<evidence type="ECO:0000313" key="3">
    <source>
        <dbReference type="Proteomes" id="UP001412067"/>
    </source>
</evidence>
<comment type="caution">
    <text evidence="2">The sequence shown here is derived from an EMBL/GenBank/DDBJ whole genome shotgun (WGS) entry which is preliminary data.</text>
</comment>
<dbReference type="Pfam" id="PF11955">
    <property type="entry name" value="PORR"/>
    <property type="match status" value="1"/>
</dbReference>
<dbReference type="InterPro" id="IPR045040">
    <property type="entry name" value="PORR_fam"/>
</dbReference>
<dbReference type="PANTHER" id="PTHR31476:SF8">
    <property type="entry name" value="EXPRESSED PROTEIN"/>
    <property type="match status" value="1"/>
</dbReference>